<organism evidence="8 9">
    <name type="scientific">Candidatus Neomicrothrix parvicella RN1</name>
    <dbReference type="NCBI Taxonomy" id="1229780"/>
    <lineage>
        <taxon>Bacteria</taxon>
        <taxon>Bacillati</taxon>
        <taxon>Actinomycetota</taxon>
        <taxon>Acidimicrobiia</taxon>
        <taxon>Acidimicrobiales</taxon>
        <taxon>Microthrixaceae</taxon>
        <taxon>Candidatus Neomicrothrix</taxon>
    </lineage>
</organism>
<keyword evidence="5 6" id="KW-0472">Membrane</keyword>
<evidence type="ECO:0000256" key="3">
    <source>
        <dbReference type="ARBA" id="ARBA00022692"/>
    </source>
</evidence>
<keyword evidence="4 6" id="KW-1133">Transmembrane helix</keyword>
<dbReference type="RefSeq" id="WP_012226701.1">
    <property type="nucleotide sequence ID" value="NZ_HG422565.1"/>
</dbReference>
<accession>R4Z542</accession>
<dbReference type="PANTHER" id="PTHR34187:SF2">
    <property type="entry name" value="DUF202 DOMAIN-CONTAINING PROTEIN"/>
    <property type="match status" value="1"/>
</dbReference>
<keyword evidence="3 6" id="KW-0812">Transmembrane</keyword>
<evidence type="ECO:0000313" key="9">
    <source>
        <dbReference type="Proteomes" id="UP000018291"/>
    </source>
</evidence>
<dbReference type="Proteomes" id="UP000018291">
    <property type="component" value="Unassembled WGS sequence"/>
</dbReference>
<feature type="transmembrane region" description="Helical" evidence="6">
    <location>
        <begin position="75"/>
        <end position="93"/>
    </location>
</feature>
<comment type="subcellular location">
    <subcellularLocation>
        <location evidence="1">Cell membrane</location>
        <topology evidence="1">Multi-pass membrane protein</topology>
    </subcellularLocation>
</comment>
<evidence type="ECO:0000256" key="5">
    <source>
        <dbReference type="ARBA" id="ARBA00023136"/>
    </source>
</evidence>
<feature type="transmembrane region" description="Helical" evidence="6">
    <location>
        <begin position="113"/>
        <end position="135"/>
    </location>
</feature>
<reference evidence="8 9" key="1">
    <citation type="journal article" date="2013" name="ISME J.">
        <title>Metabolic model for the filamentous 'Candidatus Microthrix parvicella' based on genomic and metagenomic analyses.</title>
        <authorList>
            <person name="Jon McIlroy S."/>
            <person name="Kristiansen R."/>
            <person name="Albertsen M."/>
            <person name="Michael Karst S."/>
            <person name="Rossetti S."/>
            <person name="Lund Nielsen J."/>
            <person name="Tandoi V."/>
            <person name="James Seviour R."/>
            <person name="Nielsen P.H."/>
        </authorList>
    </citation>
    <scope>NUCLEOTIDE SEQUENCE [LARGE SCALE GENOMIC DNA]</scope>
    <source>
        <strain evidence="8 9">RN1</strain>
    </source>
</reference>
<dbReference type="GO" id="GO:0005886">
    <property type="term" value="C:plasma membrane"/>
    <property type="evidence" value="ECO:0007669"/>
    <property type="project" value="UniProtKB-SubCell"/>
</dbReference>
<evidence type="ECO:0000256" key="1">
    <source>
        <dbReference type="ARBA" id="ARBA00004651"/>
    </source>
</evidence>
<dbReference type="PANTHER" id="PTHR34187">
    <property type="entry name" value="FGR18P"/>
    <property type="match status" value="1"/>
</dbReference>
<dbReference type="STRING" id="1229780.BN381_290046"/>
<evidence type="ECO:0000256" key="2">
    <source>
        <dbReference type="ARBA" id="ARBA00022475"/>
    </source>
</evidence>
<proteinExistence type="predicted"/>
<dbReference type="EMBL" id="CANL01000022">
    <property type="protein sequence ID" value="CCM63687.1"/>
    <property type="molecule type" value="Genomic_DNA"/>
</dbReference>
<dbReference type="InterPro" id="IPR052053">
    <property type="entry name" value="IM_YidH-like"/>
</dbReference>
<gene>
    <name evidence="8" type="ORF">BN381_290046</name>
</gene>
<dbReference type="InterPro" id="IPR003807">
    <property type="entry name" value="DUF202"/>
</dbReference>
<dbReference type="eggNOG" id="COG2149">
    <property type="taxonomic scope" value="Bacteria"/>
</dbReference>
<dbReference type="OrthoDB" id="582337at2"/>
<protein>
    <recommendedName>
        <fullName evidence="7">DUF202 domain-containing protein</fullName>
    </recommendedName>
</protein>
<evidence type="ECO:0000256" key="4">
    <source>
        <dbReference type="ARBA" id="ARBA00022989"/>
    </source>
</evidence>
<dbReference type="Pfam" id="PF02656">
    <property type="entry name" value="DUF202"/>
    <property type="match status" value="1"/>
</dbReference>
<feature type="domain" description="DUF202" evidence="7">
    <location>
        <begin position="38"/>
        <end position="101"/>
    </location>
</feature>
<name>R4Z542_9ACTN</name>
<evidence type="ECO:0000259" key="7">
    <source>
        <dbReference type="Pfam" id="PF02656"/>
    </source>
</evidence>
<feature type="transmembrane region" description="Helical" evidence="6">
    <location>
        <begin position="47"/>
        <end position="68"/>
    </location>
</feature>
<comment type="caution">
    <text evidence="8">The sequence shown here is derived from an EMBL/GenBank/DDBJ whole genome shotgun (WGS) entry which is preliminary data.</text>
</comment>
<keyword evidence="9" id="KW-1185">Reference proteome</keyword>
<evidence type="ECO:0000256" key="6">
    <source>
        <dbReference type="SAM" id="Phobius"/>
    </source>
</evidence>
<sequence length="138" mass="15101">MTARAEKPTRRRVVPTRQTLAQGFGTDPRRVGSEPDYRFTLANERTYLAWIRTALALAAGGLGTITVIDTFYGQELMGLLLLGLSFITAATSYRRWSANERSIRLERPLPPSILPQVMTIGTALVAIAASVLVIVGKL</sequence>
<dbReference type="HOGENOM" id="CLU_053359_4_0_11"/>
<dbReference type="AlphaFoldDB" id="R4Z542"/>
<keyword evidence="2" id="KW-1003">Cell membrane</keyword>
<evidence type="ECO:0000313" key="8">
    <source>
        <dbReference type="EMBL" id="CCM63687.1"/>
    </source>
</evidence>